<dbReference type="RefSeq" id="WP_191802301.1">
    <property type="nucleotide sequence ID" value="NZ_JACSQF010000006.1"/>
</dbReference>
<dbReference type="Pfam" id="PF06742">
    <property type="entry name" value="DUF1214"/>
    <property type="match status" value="1"/>
</dbReference>
<dbReference type="InterPro" id="IPR010621">
    <property type="entry name" value="DUF1214"/>
</dbReference>
<proteinExistence type="predicted"/>
<feature type="domain" description="DUF1214" evidence="1">
    <location>
        <begin position="316"/>
        <end position="424"/>
    </location>
</feature>
<evidence type="ECO:0000259" key="1">
    <source>
        <dbReference type="Pfam" id="PF06742"/>
    </source>
</evidence>
<name>A0ABR8TYU0_9CELL</name>
<evidence type="ECO:0000259" key="2">
    <source>
        <dbReference type="Pfam" id="PF06863"/>
    </source>
</evidence>
<dbReference type="InterPro" id="IPR010679">
    <property type="entry name" value="DUF1254"/>
</dbReference>
<dbReference type="PANTHER" id="PTHR36509">
    <property type="entry name" value="BLL3101 PROTEIN"/>
    <property type="match status" value="1"/>
</dbReference>
<dbReference type="SUPFAM" id="SSF160935">
    <property type="entry name" value="VPA0735-like"/>
    <property type="match status" value="1"/>
</dbReference>
<protein>
    <submittedName>
        <fullName evidence="3">DUF1254 domain-containing protein</fullName>
    </submittedName>
</protein>
<dbReference type="InterPro" id="IPR037050">
    <property type="entry name" value="DUF1254_sf"/>
</dbReference>
<dbReference type="EMBL" id="JACSQF010000006">
    <property type="protein sequence ID" value="MBD7980474.1"/>
    <property type="molecule type" value="Genomic_DNA"/>
</dbReference>
<comment type="caution">
    <text evidence="3">The sequence shown here is derived from an EMBL/GenBank/DDBJ whole genome shotgun (WGS) entry which is preliminary data.</text>
</comment>
<keyword evidence="4" id="KW-1185">Reference proteome</keyword>
<dbReference type="Proteomes" id="UP000655570">
    <property type="component" value="Unassembled WGS sequence"/>
</dbReference>
<dbReference type="Gene3D" id="2.60.120.600">
    <property type="entry name" value="Domain of unknown function DUF1214, C-terminal domain"/>
    <property type="match status" value="1"/>
</dbReference>
<sequence length="440" mass="47451">MATELTDRAGLAKDAYVYGYPLVFNVDQVRRYVNEGVGANPAAAFNTFSHARHLAGPADTFVTINNDTLYSMAQLDLSVGPLVLDVPATGERYYVLQFVDAWTNNIAYVGTRATGNEAGRFVVVPPGWSGDLPADAVVVQASTRIVSIVGRIACAGPDDVGAANSVQDQFLLRPLDLTAKPAGLPDKAASGEEGLDFFEDLRRLSQELPPSPADVEYATRFDPLGLAGTAPIQDPDGELAEQYLAGRDLVEHASHHGSAPVNNGWTVGLHMFDYNVAALGLGTIDAPEWKIADPAERFLDRAQAARLGLWGNHAYEAVYAQAFTDVDGAPLHGESTYEVHFDTEPPVGAFWSITLYDVPRYFLVDNPIDRYSIGDRTPGTRRADDGTLTVTISHAEPADPLARANWLPAPDAAFRLVLRLYIPGPTVLDGTYGFPPITQV</sequence>
<dbReference type="Pfam" id="PF06863">
    <property type="entry name" value="DUF1254"/>
    <property type="match status" value="1"/>
</dbReference>
<accession>A0ABR8TYU0</accession>
<organism evidence="3 4">
    <name type="scientific">Oerskovia merdavium</name>
    <dbReference type="NCBI Taxonomy" id="2762227"/>
    <lineage>
        <taxon>Bacteria</taxon>
        <taxon>Bacillati</taxon>
        <taxon>Actinomycetota</taxon>
        <taxon>Actinomycetes</taxon>
        <taxon>Micrococcales</taxon>
        <taxon>Cellulomonadaceae</taxon>
        <taxon>Oerskovia</taxon>
    </lineage>
</organism>
<dbReference type="InterPro" id="IPR037049">
    <property type="entry name" value="DUF1214_C_sf"/>
</dbReference>
<evidence type="ECO:0000313" key="3">
    <source>
        <dbReference type="EMBL" id="MBD7980474.1"/>
    </source>
</evidence>
<dbReference type="Gene3D" id="2.60.40.1610">
    <property type="entry name" value="Domain of unknown function DUF1254"/>
    <property type="match status" value="1"/>
</dbReference>
<reference evidence="3 4" key="1">
    <citation type="submission" date="2020-08" db="EMBL/GenBank/DDBJ databases">
        <title>A Genomic Blueprint of the Chicken Gut Microbiome.</title>
        <authorList>
            <person name="Gilroy R."/>
            <person name="Ravi A."/>
            <person name="Getino M."/>
            <person name="Pursley I."/>
            <person name="Horton D.L."/>
            <person name="Alikhan N.-F."/>
            <person name="Baker D."/>
            <person name="Gharbi K."/>
            <person name="Hall N."/>
            <person name="Watson M."/>
            <person name="Adriaenssens E.M."/>
            <person name="Foster-Nyarko E."/>
            <person name="Jarju S."/>
            <person name="Secka A."/>
            <person name="Antonio M."/>
            <person name="Oren A."/>
            <person name="Chaudhuri R."/>
            <person name="La Ragione R.M."/>
            <person name="Hildebrand F."/>
            <person name="Pallen M.J."/>
        </authorList>
    </citation>
    <scope>NUCLEOTIDE SEQUENCE [LARGE SCALE GENOMIC DNA]</scope>
    <source>
        <strain evidence="3 4">Sa2CUA9</strain>
    </source>
</reference>
<feature type="domain" description="DUF1254" evidence="2">
    <location>
        <begin position="45"/>
        <end position="174"/>
    </location>
</feature>
<gene>
    <name evidence="3" type="ORF">H9641_07065</name>
</gene>
<dbReference type="PANTHER" id="PTHR36509:SF2">
    <property type="entry name" value="BLL3101 PROTEIN"/>
    <property type="match status" value="1"/>
</dbReference>
<evidence type="ECO:0000313" key="4">
    <source>
        <dbReference type="Proteomes" id="UP000655570"/>
    </source>
</evidence>